<protein>
    <submittedName>
        <fullName evidence="1">Uncharacterized protein</fullName>
    </submittedName>
</protein>
<evidence type="ECO:0000313" key="1">
    <source>
        <dbReference type="EMBL" id="KAH6680104.1"/>
    </source>
</evidence>
<organism evidence="1 2">
    <name type="scientific">Plectosphaerella plurivora</name>
    <dbReference type="NCBI Taxonomy" id="936078"/>
    <lineage>
        <taxon>Eukaryota</taxon>
        <taxon>Fungi</taxon>
        <taxon>Dikarya</taxon>
        <taxon>Ascomycota</taxon>
        <taxon>Pezizomycotina</taxon>
        <taxon>Sordariomycetes</taxon>
        <taxon>Hypocreomycetidae</taxon>
        <taxon>Glomerellales</taxon>
        <taxon>Plectosphaerellaceae</taxon>
        <taxon>Plectosphaerella</taxon>
    </lineage>
</organism>
<keyword evidence="2" id="KW-1185">Reference proteome</keyword>
<name>A0A9P8V7J6_9PEZI</name>
<sequence length="362" mass="40003">MTAFEPVPSKLTFGDDDEGTVVEPAMSISGGPGGFFHAPIHESLTLSALINVPSSGVAPNTSLSSANNADWEFIRGVIWNDDPAGLLFDDEADVNHTYAKGFLWWTKFTSGEKEWNPAQLDGDRFVNVIGRGHFGDMQFLHCMAAAVGEQPGETKRRVMIWMEVMYKLSNGEDGITPDNLLKDTKLGDLLAKPISVPGSSVPPMFQPLSYMLAPKTPFKALDIRRRALGSMFHVIQDSYAIGHTQRVPLNKEDQTSVDPLTYKPGTTDRWGAILNFHTYFGQNSDKHAHYDHPSDAIPEPENLGNLDQWNSLIGCRDAADKCVALARMRFEGKKWDDGVARFLDEDVFGVDEHATPANDHVL</sequence>
<dbReference type="Proteomes" id="UP000770015">
    <property type="component" value="Unassembled WGS sequence"/>
</dbReference>
<evidence type="ECO:0000313" key="2">
    <source>
        <dbReference type="Proteomes" id="UP000770015"/>
    </source>
</evidence>
<accession>A0A9P8V7J6</accession>
<gene>
    <name evidence="1" type="ORF">F5X68DRAFT_193152</name>
</gene>
<dbReference type="AlphaFoldDB" id="A0A9P8V7J6"/>
<dbReference type="EMBL" id="JAGSXJ010000020">
    <property type="protein sequence ID" value="KAH6680104.1"/>
    <property type="molecule type" value="Genomic_DNA"/>
</dbReference>
<reference evidence="1" key="1">
    <citation type="journal article" date="2021" name="Nat. Commun.">
        <title>Genetic determinants of endophytism in the Arabidopsis root mycobiome.</title>
        <authorList>
            <person name="Mesny F."/>
            <person name="Miyauchi S."/>
            <person name="Thiergart T."/>
            <person name="Pickel B."/>
            <person name="Atanasova L."/>
            <person name="Karlsson M."/>
            <person name="Huettel B."/>
            <person name="Barry K.W."/>
            <person name="Haridas S."/>
            <person name="Chen C."/>
            <person name="Bauer D."/>
            <person name="Andreopoulos W."/>
            <person name="Pangilinan J."/>
            <person name="LaButti K."/>
            <person name="Riley R."/>
            <person name="Lipzen A."/>
            <person name="Clum A."/>
            <person name="Drula E."/>
            <person name="Henrissat B."/>
            <person name="Kohler A."/>
            <person name="Grigoriev I.V."/>
            <person name="Martin F.M."/>
            <person name="Hacquard S."/>
        </authorList>
    </citation>
    <scope>NUCLEOTIDE SEQUENCE</scope>
    <source>
        <strain evidence="1">MPI-SDFR-AT-0117</strain>
    </source>
</reference>
<dbReference type="OrthoDB" id="5423490at2759"/>
<comment type="caution">
    <text evidence="1">The sequence shown here is derived from an EMBL/GenBank/DDBJ whole genome shotgun (WGS) entry which is preliminary data.</text>
</comment>
<proteinExistence type="predicted"/>